<dbReference type="PANTHER" id="PTHR44845">
    <property type="entry name" value="CARRIER DOMAIN-CONTAINING PROTEIN"/>
    <property type="match status" value="1"/>
</dbReference>
<keyword evidence="1" id="KW-0596">Phosphopantetheine</keyword>
<evidence type="ECO:0000313" key="4">
    <source>
        <dbReference type="EMBL" id="MFK2855084.1"/>
    </source>
</evidence>
<dbReference type="EMBL" id="JADIKI010000022">
    <property type="protein sequence ID" value="MFK2855084.1"/>
    <property type="molecule type" value="Genomic_DNA"/>
</dbReference>
<sequence length="1001" mass="110709">MSSARTVLDHFQHHASEHPHALALIDRQRTLTYAELDRHSNAVAAFLFGRGIRPGDLVPLLADRSPEFIIGLLGIVKAGGAYVPIDETYPTQRKHYIVDQTGASLALSTTKLPQIGQCECAVISESDVMSDTADEVAGRLRVASSSNQAVYVIFTSGTTGVPKGVVIEHHSLENIVAWHNREFSVTSQSRLTLMAKIGFDVSQWEIWSALCAGAQLYLLDDATRIDADALTDFYARHAITHAFVPTVMVRDVVAATSKVSTALHFLFTAGEKLNPVDTDHIHYALVDYYGPTEATIFATANRVASVSRGLPSSIGVPVAGAEVLILDEVLSEVPAGEVGELCIAGPGLARGYLNNEPLTHERFIVRDGKRLYRSGDLARFLPDGGIQFLGRRDEQIKIRGNRVELGEIETQLSLLPQIRKAAVVATSPLDLSRKEIVAFLIVDRDSVDRDDHAQDDALVASIKEQLKTILPDYMLPASYVLVNDLPLTPNGKTDKQVLLQSYTKQLVAASGSKTVYEGSQAVIADIFSELLGHNDFDLDDSFFEIGGHSLLAAHLIKDVSDKLSIKAYIRDIYEYPSVGALHAELERRAGASAPAVDAEPIRALKDDVYLPEGVVFNRPYSTSQITAPKHILLTGVTGFVGIHLLQELLDTTDATVHCPIRAESQDHAQTRLGEVLGKNDIPLRPVDVGRIRVYAADLAKPAFGLAQQDYQYLCDTVDIVYHSASAVNFIQPYSYMRRDNVQGLREIIRFAATGKLKPLALLSTISVYSWGHLHTGKRVMREDDDIDQNLPAVITDIGYVRSKWVMEKIADLAASQGLPLMTFRLGYATFHSKTGVCASYQWWSRLVSTCIAHGTVPALHDLREGLTTVDYMVRAIAHISRKPSALGKKFNLIHSRDNNLTLQDFFGKLETNFGFSFKRIPYTEWREQWEHKYEAPLYPLLSLFKDVMCDGKSTVELYQNTYQWDCSNVTEFLHGSGIVEPAFEKSELRRYLKRSIGVVPA</sequence>
<dbReference type="InterPro" id="IPR010071">
    <property type="entry name" value="AA_adenyl_dom"/>
</dbReference>
<feature type="domain" description="Carrier" evidence="3">
    <location>
        <begin position="514"/>
        <end position="589"/>
    </location>
</feature>
<dbReference type="InterPro" id="IPR010080">
    <property type="entry name" value="Thioester_reductase-like_dom"/>
</dbReference>
<dbReference type="InterPro" id="IPR009081">
    <property type="entry name" value="PP-bd_ACP"/>
</dbReference>
<dbReference type="Pfam" id="PF13193">
    <property type="entry name" value="AMP-binding_C"/>
    <property type="match status" value="1"/>
</dbReference>
<dbReference type="NCBIfam" id="TIGR01733">
    <property type="entry name" value="AA-adenyl-dom"/>
    <property type="match status" value="1"/>
</dbReference>
<organism evidence="4 5">
    <name type="scientific">Dyella humi</name>
    <dbReference type="NCBI Taxonomy" id="1770547"/>
    <lineage>
        <taxon>Bacteria</taxon>
        <taxon>Pseudomonadati</taxon>
        <taxon>Pseudomonadota</taxon>
        <taxon>Gammaproteobacteria</taxon>
        <taxon>Lysobacterales</taxon>
        <taxon>Rhodanobacteraceae</taxon>
        <taxon>Dyella</taxon>
    </lineage>
</organism>
<evidence type="ECO:0000256" key="1">
    <source>
        <dbReference type="ARBA" id="ARBA00022450"/>
    </source>
</evidence>
<dbReference type="InterPro" id="IPR006162">
    <property type="entry name" value="Ppantetheine_attach_site"/>
</dbReference>
<dbReference type="InterPro" id="IPR042099">
    <property type="entry name" value="ANL_N_sf"/>
</dbReference>
<dbReference type="PROSITE" id="PS00455">
    <property type="entry name" value="AMP_BINDING"/>
    <property type="match status" value="1"/>
</dbReference>
<dbReference type="Gene3D" id="1.10.1200.10">
    <property type="entry name" value="ACP-like"/>
    <property type="match status" value="1"/>
</dbReference>
<dbReference type="SUPFAM" id="SSF47336">
    <property type="entry name" value="ACP-like"/>
    <property type="match status" value="1"/>
</dbReference>
<comment type="caution">
    <text evidence="4">The sequence shown here is derived from an EMBL/GenBank/DDBJ whole genome shotgun (WGS) entry which is preliminary data.</text>
</comment>
<dbReference type="InterPro" id="IPR020845">
    <property type="entry name" value="AMP-binding_CS"/>
</dbReference>
<dbReference type="InterPro" id="IPR036291">
    <property type="entry name" value="NAD(P)-bd_dom_sf"/>
</dbReference>
<dbReference type="InterPro" id="IPR020806">
    <property type="entry name" value="PKS_PP-bd"/>
</dbReference>
<dbReference type="InterPro" id="IPR013120">
    <property type="entry name" value="FAR_NAD-bd"/>
</dbReference>
<dbReference type="Gene3D" id="3.40.50.12780">
    <property type="entry name" value="N-terminal domain of ligase-like"/>
    <property type="match status" value="1"/>
</dbReference>
<keyword evidence="2" id="KW-0597">Phosphoprotein</keyword>
<dbReference type="Pfam" id="PF07993">
    <property type="entry name" value="NAD_binding_4"/>
    <property type="match status" value="1"/>
</dbReference>
<proteinExistence type="predicted"/>
<dbReference type="Pfam" id="PF00501">
    <property type="entry name" value="AMP-binding"/>
    <property type="match status" value="1"/>
</dbReference>
<dbReference type="InterPro" id="IPR045851">
    <property type="entry name" value="AMP-bd_C_sf"/>
</dbReference>
<evidence type="ECO:0000259" key="3">
    <source>
        <dbReference type="PROSITE" id="PS50075"/>
    </source>
</evidence>
<dbReference type="PROSITE" id="PS00012">
    <property type="entry name" value="PHOSPHOPANTETHEINE"/>
    <property type="match status" value="1"/>
</dbReference>
<dbReference type="PROSITE" id="PS50075">
    <property type="entry name" value="CARRIER"/>
    <property type="match status" value="1"/>
</dbReference>
<dbReference type="Gene3D" id="3.40.50.720">
    <property type="entry name" value="NAD(P)-binding Rossmann-like Domain"/>
    <property type="match status" value="1"/>
</dbReference>
<evidence type="ECO:0000313" key="5">
    <source>
        <dbReference type="Proteomes" id="UP001620409"/>
    </source>
</evidence>
<dbReference type="InterPro" id="IPR025110">
    <property type="entry name" value="AMP-bd_C"/>
</dbReference>
<dbReference type="SUPFAM" id="SSF56801">
    <property type="entry name" value="Acetyl-CoA synthetase-like"/>
    <property type="match status" value="1"/>
</dbReference>
<dbReference type="CDD" id="cd05235">
    <property type="entry name" value="SDR_e1"/>
    <property type="match status" value="1"/>
</dbReference>
<protein>
    <submittedName>
        <fullName evidence="4">Amino acid adenylation domain-containing protein</fullName>
    </submittedName>
</protein>
<dbReference type="Proteomes" id="UP001620409">
    <property type="component" value="Unassembled WGS sequence"/>
</dbReference>
<accession>A0ABW8ILD4</accession>
<dbReference type="NCBIfam" id="TIGR01746">
    <property type="entry name" value="Thioester-redct"/>
    <property type="match status" value="1"/>
</dbReference>
<name>A0ABW8ILD4_9GAMM</name>
<evidence type="ECO:0000256" key="2">
    <source>
        <dbReference type="ARBA" id="ARBA00022553"/>
    </source>
</evidence>
<gene>
    <name evidence="4" type="ORF">ISP18_10825</name>
</gene>
<dbReference type="InterPro" id="IPR036736">
    <property type="entry name" value="ACP-like_sf"/>
</dbReference>
<dbReference type="Gene3D" id="3.30.300.30">
    <property type="match status" value="1"/>
</dbReference>
<dbReference type="InterPro" id="IPR000873">
    <property type="entry name" value="AMP-dep_synth/lig_dom"/>
</dbReference>
<dbReference type="SUPFAM" id="SSF51735">
    <property type="entry name" value="NAD(P)-binding Rossmann-fold domains"/>
    <property type="match status" value="1"/>
</dbReference>
<keyword evidence="5" id="KW-1185">Reference proteome</keyword>
<dbReference type="PANTHER" id="PTHR44845:SF6">
    <property type="entry name" value="BETA-ALANINE-ACTIVATING ENZYME"/>
    <property type="match status" value="1"/>
</dbReference>
<dbReference type="SMART" id="SM00823">
    <property type="entry name" value="PKS_PP"/>
    <property type="match status" value="1"/>
</dbReference>
<reference evidence="4 5" key="1">
    <citation type="submission" date="2020-10" db="EMBL/GenBank/DDBJ databases">
        <title>Phylogeny of dyella-like bacteria.</title>
        <authorList>
            <person name="Fu J."/>
        </authorList>
    </citation>
    <scope>NUCLEOTIDE SEQUENCE [LARGE SCALE GENOMIC DNA]</scope>
    <source>
        <strain evidence="4 5">DHG40</strain>
    </source>
</reference>
<dbReference type="Pfam" id="PF00550">
    <property type="entry name" value="PP-binding"/>
    <property type="match status" value="1"/>
</dbReference>